<name>A0A3N4K007_9PEZI</name>
<evidence type="ECO:0000313" key="2">
    <source>
        <dbReference type="EMBL" id="RPB01731.1"/>
    </source>
</evidence>
<dbReference type="AlphaFoldDB" id="A0A3N4K007"/>
<accession>A0A3N4K007</accession>
<keyword evidence="3" id="KW-1185">Reference proteome</keyword>
<sequence length="63" mass="7275">MPLPRRLLCLRFHPPNHPISAIPHRLINHKTRPIPKLHPHNLPTNAQHNPPLPQRPSRSQDTA</sequence>
<gene>
    <name evidence="2" type="ORF">L873DRAFT_597610</name>
</gene>
<protein>
    <submittedName>
        <fullName evidence="2">Uncharacterized protein</fullName>
    </submittedName>
</protein>
<organism evidence="2 3">
    <name type="scientific">Choiromyces venosus 120613-1</name>
    <dbReference type="NCBI Taxonomy" id="1336337"/>
    <lineage>
        <taxon>Eukaryota</taxon>
        <taxon>Fungi</taxon>
        <taxon>Dikarya</taxon>
        <taxon>Ascomycota</taxon>
        <taxon>Pezizomycotina</taxon>
        <taxon>Pezizomycetes</taxon>
        <taxon>Pezizales</taxon>
        <taxon>Tuberaceae</taxon>
        <taxon>Choiromyces</taxon>
    </lineage>
</organism>
<reference evidence="2 3" key="1">
    <citation type="journal article" date="2018" name="Nat. Ecol. Evol.">
        <title>Pezizomycetes genomes reveal the molecular basis of ectomycorrhizal truffle lifestyle.</title>
        <authorList>
            <person name="Murat C."/>
            <person name="Payen T."/>
            <person name="Noel B."/>
            <person name="Kuo A."/>
            <person name="Morin E."/>
            <person name="Chen J."/>
            <person name="Kohler A."/>
            <person name="Krizsan K."/>
            <person name="Balestrini R."/>
            <person name="Da Silva C."/>
            <person name="Montanini B."/>
            <person name="Hainaut M."/>
            <person name="Levati E."/>
            <person name="Barry K.W."/>
            <person name="Belfiori B."/>
            <person name="Cichocki N."/>
            <person name="Clum A."/>
            <person name="Dockter R.B."/>
            <person name="Fauchery L."/>
            <person name="Guy J."/>
            <person name="Iotti M."/>
            <person name="Le Tacon F."/>
            <person name="Lindquist E.A."/>
            <person name="Lipzen A."/>
            <person name="Malagnac F."/>
            <person name="Mello A."/>
            <person name="Molinier V."/>
            <person name="Miyauchi S."/>
            <person name="Poulain J."/>
            <person name="Riccioni C."/>
            <person name="Rubini A."/>
            <person name="Sitrit Y."/>
            <person name="Splivallo R."/>
            <person name="Traeger S."/>
            <person name="Wang M."/>
            <person name="Zifcakova L."/>
            <person name="Wipf D."/>
            <person name="Zambonelli A."/>
            <person name="Paolocci F."/>
            <person name="Nowrousian M."/>
            <person name="Ottonello S."/>
            <person name="Baldrian P."/>
            <person name="Spatafora J.W."/>
            <person name="Henrissat B."/>
            <person name="Nagy L.G."/>
            <person name="Aury J.M."/>
            <person name="Wincker P."/>
            <person name="Grigoriev I.V."/>
            <person name="Bonfante P."/>
            <person name="Martin F.M."/>
        </authorList>
    </citation>
    <scope>NUCLEOTIDE SEQUENCE [LARGE SCALE GENOMIC DNA]</scope>
    <source>
        <strain evidence="2 3">120613-1</strain>
    </source>
</reference>
<proteinExistence type="predicted"/>
<dbReference type="Proteomes" id="UP000276215">
    <property type="component" value="Unassembled WGS sequence"/>
</dbReference>
<evidence type="ECO:0000256" key="1">
    <source>
        <dbReference type="SAM" id="MobiDB-lite"/>
    </source>
</evidence>
<evidence type="ECO:0000313" key="3">
    <source>
        <dbReference type="Proteomes" id="UP000276215"/>
    </source>
</evidence>
<dbReference type="EMBL" id="ML120371">
    <property type="protein sequence ID" value="RPB01731.1"/>
    <property type="molecule type" value="Genomic_DNA"/>
</dbReference>
<feature type="region of interest" description="Disordered" evidence="1">
    <location>
        <begin position="31"/>
        <end position="63"/>
    </location>
</feature>